<reference evidence="1 2" key="1">
    <citation type="journal article" date="2009" name="J. Bacteriol.">
        <title>Complete genome sequence of Robiginitalea biformata HTCC2501.</title>
        <authorList>
            <person name="Oh H.M."/>
            <person name="Giovannoni S.J."/>
            <person name="Lee K."/>
            <person name="Ferriera S."/>
            <person name="Johnson J."/>
            <person name="Cho J.C."/>
        </authorList>
    </citation>
    <scope>NUCLEOTIDE SEQUENCE [LARGE SCALE GENOMIC DNA]</scope>
    <source>
        <strain evidence="2">ATCC BAA-864 / HTCC2501 / KCTC 12146</strain>
    </source>
</reference>
<accession>A4CKP9</accession>
<name>A4CKP9_ROBBH</name>
<dbReference type="HOGENOM" id="CLU_1979896_0_0_10"/>
<gene>
    <name evidence="1" type="ordered locus">RB2501_14009</name>
</gene>
<protein>
    <submittedName>
        <fullName evidence="1">Uncharacterized protein</fullName>
    </submittedName>
</protein>
<keyword evidence="2" id="KW-1185">Reference proteome</keyword>
<dbReference type="Proteomes" id="UP000009049">
    <property type="component" value="Chromosome"/>
</dbReference>
<dbReference type="AlphaFoldDB" id="A4CKP9"/>
<dbReference type="RefSeq" id="WP_015754765.1">
    <property type="nucleotide sequence ID" value="NC_013222.1"/>
</dbReference>
<proteinExistence type="predicted"/>
<dbReference type="EMBL" id="CP001712">
    <property type="protein sequence ID" value="EAR15448.1"/>
    <property type="molecule type" value="Genomic_DNA"/>
</dbReference>
<evidence type="ECO:0000313" key="2">
    <source>
        <dbReference type="Proteomes" id="UP000009049"/>
    </source>
</evidence>
<sequence length="126" mass="14783">MKYLIFLLPFLGFGQMSSGDDITDEALNALANDPGITIATDKPKIQAYKKELANDTLYIYYKKTWSTFGINGTCAVYNCQSDHIERTKYRIPFYIKNGYIVEGDEQYPKYEHKRIEKVEYEIIERW</sequence>
<dbReference type="KEGG" id="rbi:RB2501_14009"/>
<evidence type="ECO:0000313" key="1">
    <source>
        <dbReference type="EMBL" id="EAR15448.1"/>
    </source>
</evidence>
<organism evidence="1 2">
    <name type="scientific">Robiginitalea biformata (strain ATCC BAA-864 / DSM 15991 / KCTC 12146 / HTCC2501)</name>
    <dbReference type="NCBI Taxonomy" id="313596"/>
    <lineage>
        <taxon>Bacteria</taxon>
        <taxon>Pseudomonadati</taxon>
        <taxon>Bacteroidota</taxon>
        <taxon>Flavobacteriia</taxon>
        <taxon>Flavobacteriales</taxon>
        <taxon>Flavobacteriaceae</taxon>
        <taxon>Robiginitalea</taxon>
    </lineage>
</organism>
<dbReference type="STRING" id="313596.RB2501_14009"/>